<evidence type="ECO:0000256" key="1">
    <source>
        <dbReference type="SAM" id="MobiDB-lite"/>
    </source>
</evidence>
<keyword evidence="3" id="KW-1185">Reference proteome</keyword>
<feature type="compositionally biased region" description="Low complexity" evidence="1">
    <location>
        <begin position="41"/>
        <end position="54"/>
    </location>
</feature>
<dbReference type="RefSeq" id="WP_281901917.1">
    <property type="nucleotide sequence ID" value="NZ_BSDI01000040.1"/>
</dbReference>
<accession>A0ABQ5R2Y3</accession>
<proteinExistence type="predicted"/>
<organism evidence="2 3">
    <name type="scientific">Phytohabitans aurantiacus</name>
    <dbReference type="NCBI Taxonomy" id="3016789"/>
    <lineage>
        <taxon>Bacteria</taxon>
        <taxon>Bacillati</taxon>
        <taxon>Actinomycetota</taxon>
        <taxon>Actinomycetes</taxon>
        <taxon>Micromonosporales</taxon>
        <taxon>Micromonosporaceae</taxon>
    </lineage>
</organism>
<dbReference type="Proteomes" id="UP001144280">
    <property type="component" value="Unassembled WGS sequence"/>
</dbReference>
<feature type="region of interest" description="Disordered" evidence="1">
    <location>
        <begin position="41"/>
        <end position="108"/>
    </location>
</feature>
<sequence>MFAAAPTLRGPRGLRRWLRLLRGLAILAIVAGAWAWQPAPESAAPVSAPAYTAAHTTDRADQATVSLVEEPEAPAEPAAESGPAVTPDKGATPRGTDLSTVGVRGPPR</sequence>
<gene>
    <name evidence="2" type="ORF">Pa4123_64180</name>
</gene>
<evidence type="ECO:0000313" key="2">
    <source>
        <dbReference type="EMBL" id="GLI01142.1"/>
    </source>
</evidence>
<dbReference type="EMBL" id="BSDI01000040">
    <property type="protein sequence ID" value="GLI01142.1"/>
    <property type="molecule type" value="Genomic_DNA"/>
</dbReference>
<name>A0ABQ5R2Y3_9ACTN</name>
<comment type="caution">
    <text evidence="2">The sequence shown here is derived from an EMBL/GenBank/DDBJ whole genome shotgun (WGS) entry which is preliminary data.</text>
</comment>
<evidence type="ECO:0000313" key="3">
    <source>
        <dbReference type="Proteomes" id="UP001144280"/>
    </source>
</evidence>
<reference evidence="2" key="1">
    <citation type="submission" date="2022-12" db="EMBL/GenBank/DDBJ databases">
        <title>New Phytohabitans aurantiacus sp. RD004123 nov., an actinomycete isolated from soil.</title>
        <authorList>
            <person name="Triningsih D.W."/>
            <person name="Harunari E."/>
            <person name="Igarashi Y."/>
        </authorList>
    </citation>
    <scope>NUCLEOTIDE SEQUENCE</scope>
    <source>
        <strain evidence="2">RD004123</strain>
    </source>
</reference>
<protein>
    <submittedName>
        <fullName evidence="2">Uncharacterized protein</fullName>
    </submittedName>
</protein>
<feature type="compositionally biased region" description="Low complexity" evidence="1">
    <location>
        <begin position="75"/>
        <end position="84"/>
    </location>
</feature>